<sequence length="623" mass="72524">MKKLLSVLATVGVISSSVTGVVACGAKKETPKVEKPEEPKQDIAQVVQKFEQDVTKIYSEHIKIEVLQNLIGLQETEKNYSFIKKDNILKFSNKETEITAKNKNEINSDESKILKLDLLAEKLNELKKVNEYKVILDSVDSVYNNFQVIFDNNFKIRSGVINQDAYIGNFINDYKITVNYKGINDIEKYEIKDTFKYTSTESQAFKLSSDNLIKNVEKDILFSNEMKEFSNIEWQQVKKDNDQLYMGYSDLITRSEYGDNFYNKSENKLKIINFIKENYFKNFENLKMDFTKDKSLITDSSSEISLAMLFEKKDVNKFTTFNDNSSSEKIFKTIFRTNAESSESKKTLKDLYFNDKNMTQWNTEFLSLKDEYIKNRKFTKEQLETINKSSAYINADLISQANVKNLSILIGSGENEYKHELPNFNFLFTYNVTSNLSQKVDLINDYTLKELIGNFHKVYGIDTEYKYPDFNSDEDYLMNIGNKEIIESIKKGVYKSFDNGNVSHMFHRFVNDQIENSKAKKIFELSKLWNTIGSISYNYYIFDNSIDNLFNYKYSSNNGIKNNKLDYKLENDGLNLNPAVSGEKNRESDSITFKLGYLAVNFKYEKLFKLKDGQKTKIFVKFI</sequence>
<gene>
    <name evidence="1" type="ORF">SFLOR_v1c07140</name>
</gene>
<name>A0A2K8SEA9_9MOLU</name>
<dbReference type="PROSITE" id="PS51257">
    <property type="entry name" value="PROKAR_LIPOPROTEIN"/>
    <property type="match status" value="1"/>
</dbReference>
<protein>
    <recommendedName>
        <fullName evidence="3">Lipoprotein</fullName>
    </recommendedName>
</protein>
<keyword evidence="2" id="KW-1185">Reference proteome</keyword>
<reference evidence="1 2" key="1">
    <citation type="submission" date="2017-12" db="EMBL/GenBank/DDBJ databases">
        <title>Complete genome sequence of Spiroplasma floricola 23-6 (ATCC 29989).</title>
        <authorList>
            <person name="Tsai Y.-M."/>
            <person name="Wu P.-S."/>
            <person name="Lo W.-S."/>
            <person name="Kuo C.-H."/>
        </authorList>
    </citation>
    <scope>NUCLEOTIDE SEQUENCE [LARGE SCALE GENOMIC DNA]</scope>
    <source>
        <strain evidence="1 2">23-6</strain>
    </source>
</reference>
<dbReference type="Proteomes" id="UP000231823">
    <property type="component" value="Chromosome"/>
</dbReference>
<dbReference type="AlphaFoldDB" id="A0A2K8SEA9"/>
<evidence type="ECO:0000313" key="2">
    <source>
        <dbReference type="Proteomes" id="UP000231823"/>
    </source>
</evidence>
<evidence type="ECO:0000313" key="1">
    <source>
        <dbReference type="EMBL" id="AUB31762.1"/>
    </source>
</evidence>
<dbReference type="EMBL" id="CP025057">
    <property type="protein sequence ID" value="AUB31762.1"/>
    <property type="molecule type" value="Genomic_DNA"/>
</dbReference>
<proteinExistence type="predicted"/>
<organism evidence="1 2">
    <name type="scientific">Spiroplasma floricola 23-6</name>
    <dbReference type="NCBI Taxonomy" id="1336749"/>
    <lineage>
        <taxon>Bacteria</taxon>
        <taxon>Bacillati</taxon>
        <taxon>Mycoplasmatota</taxon>
        <taxon>Mollicutes</taxon>
        <taxon>Entomoplasmatales</taxon>
        <taxon>Spiroplasmataceae</taxon>
        <taxon>Spiroplasma</taxon>
    </lineage>
</organism>
<evidence type="ECO:0008006" key="3">
    <source>
        <dbReference type="Google" id="ProtNLM"/>
    </source>
</evidence>
<dbReference type="OrthoDB" id="387107at2"/>
<dbReference type="RefSeq" id="WP_100916731.1">
    <property type="nucleotide sequence ID" value="NZ_CP025057.1"/>
</dbReference>
<dbReference type="InterPro" id="IPR054816">
    <property type="entry name" value="Lipoprotein_mollicutes-type_CS"/>
</dbReference>
<dbReference type="KEGG" id="sfz:SFLOR_v1c07140"/>
<dbReference type="NCBIfam" id="NF038029">
    <property type="entry name" value="LP_plasma"/>
    <property type="match status" value="1"/>
</dbReference>
<accession>A0A2K8SEA9</accession>